<keyword evidence="1" id="KW-0472">Membrane</keyword>
<evidence type="ECO:0000313" key="3">
    <source>
        <dbReference type="EMBL" id="AHI22929.1"/>
    </source>
</evidence>
<proteinExistence type="predicted"/>
<accession>W5Y1Z0</accession>
<protein>
    <recommendedName>
        <fullName evidence="5">Secreted protein</fullName>
    </recommendedName>
</protein>
<evidence type="ECO:0000313" key="4">
    <source>
        <dbReference type="Proteomes" id="UP000019222"/>
    </source>
</evidence>
<feature type="signal peptide" evidence="2">
    <location>
        <begin position="1"/>
        <end position="24"/>
    </location>
</feature>
<feature type="chain" id="PRO_5039426473" description="Secreted protein" evidence="2">
    <location>
        <begin position="25"/>
        <end position="107"/>
    </location>
</feature>
<keyword evidence="4" id="KW-1185">Reference proteome</keyword>
<evidence type="ECO:0000256" key="2">
    <source>
        <dbReference type="SAM" id="SignalP"/>
    </source>
</evidence>
<evidence type="ECO:0008006" key="5">
    <source>
        <dbReference type="Google" id="ProtNLM"/>
    </source>
</evidence>
<keyword evidence="2" id="KW-0732">Signal</keyword>
<dbReference type="EMBL" id="CP004353">
    <property type="protein sequence ID" value="AHI22929.1"/>
    <property type="molecule type" value="Genomic_DNA"/>
</dbReference>
<keyword evidence="1" id="KW-1133">Transmembrane helix</keyword>
<sequence length="107" mass="10694">MKLMNRTSLVAVATSVALTSGALAAPAMAQSSDASAASDTTVSTVDSAADTAGTSTSSNIVSFVDTLATSSKQITDSDAYKWFTVAAAVLSVVAAGITFALRIQSLI</sequence>
<dbReference type="KEGG" id="cvt:B843_07720"/>
<dbReference type="RefSeq" id="WP_025252948.1">
    <property type="nucleotide sequence ID" value="NZ_CP004353.1"/>
</dbReference>
<keyword evidence="1" id="KW-0812">Transmembrane</keyword>
<dbReference type="AlphaFoldDB" id="W5Y1Z0"/>
<name>W5Y1Z0_9CORY</name>
<dbReference type="Proteomes" id="UP000019222">
    <property type="component" value="Chromosome"/>
</dbReference>
<reference evidence="3 4" key="1">
    <citation type="submission" date="2013-02" db="EMBL/GenBank/DDBJ databases">
        <title>The complete genome sequence of Corynebacterium vitaeruminis DSM 20294.</title>
        <authorList>
            <person name="Ruckert C."/>
            <person name="Albersmeier A."/>
            <person name="Kalinowski J."/>
        </authorList>
    </citation>
    <scope>NUCLEOTIDE SEQUENCE [LARGE SCALE GENOMIC DNA]</scope>
    <source>
        <strain evidence="4">ATCC 10234</strain>
    </source>
</reference>
<feature type="transmembrane region" description="Helical" evidence="1">
    <location>
        <begin position="79"/>
        <end position="101"/>
    </location>
</feature>
<gene>
    <name evidence="3" type="ORF">B843_07720</name>
</gene>
<evidence type="ECO:0000256" key="1">
    <source>
        <dbReference type="SAM" id="Phobius"/>
    </source>
</evidence>
<dbReference type="PATRIC" id="fig|1224164.3.peg.1549"/>
<organism evidence="3 4">
    <name type="scientific">Corynebacterium vitaeruminis DSM 20294</name>
    <dbReference type="NCBI Taxonomy" id="1224164"/>
    <lineage>
        <taxon>Bacteria</taxon>
        <taxon>Bacillati</taxon>
        <taxon>Actinomycetota</taxon>
        <taxon>Actinomycetes</taxon>
        <taxon>Mycobacteriales</taxon>
        <taxon>Corynebacteriaceae</taxon>
        <taxon>Corynebacterium</taxon>
    </lineage>
</organism>
<dbReference type="HOGENOM" id="CLU_2205674_0_0_11"/>